<keyword evidence="3 7" id="KW-0812">Transmembrane</keyword>
<evidence type="ECO:0000256" key="5">
    <source>
        <dbReference type="ARBA" id="ARBA00023136"/>
    </source>
</evidence>
<feature type="transmembrane region" description="Helical" evidence="7">
    <location>
        <begin position="163"/>
        <end position="187"/>
    </location>
</feature>
<dbReference type="Pfam" id="PF07690">
    <property type="entry name" value="MFS_1"/>
    <property type="match status" value="1"/>
</dbReference>
<feature type="transmembrane region" description="Helical" evidence="7">
    <location>
        <begin position="247"/>
        <end position="268"/>
    </location>
</feature>
<gene>
    <name evidence="9" type="ORF">ACFQSB_08380</name>
</gene>
<proteinExistence type="predicted"/>
<evidence type="ECO:0000256" key="3">
    <source>
        <dbReference type="ARBA" id="ARBA00022692"/>
    </source>
</evidence>
<dbReference type="InterPro" id="IPR020846">
    <property type="entry name" value="MFS_dom"/>
</dbReference>
<feature type="transmembrane region" description="Helical" evidence="7">
    <location>
        <begin position="139"/>
        <end position="157"/>
    </location>
</feature>
<comment type="caution">
    <text evidence="9">The sequence shown here is derived from an EMBL/GenBank/DDBJ whole genome shotgun (WGS) entry which is preliminary data.</text>
</comment>
<feature type="transmembrane region" description="Helical" evidence="7">
    <location>
        <begin position="81"/>
        <end position="99"/>
    </location>
</feature>
<evidence type="ECO:0000259" key="8">
    <source>
        <dbReference type="PROSITE" id="PS50850"/>
    </source>
</evidence>
<feature type="transmembrane region" description="Helical" evidence="7">
    <location>
        <begin position="39"/>
        <end position="60"/>
    </location>
</feature>
<comment type="subcellular location">
    <subcellularLocation>
        <location evidence="1">Cell membrane</location>
        <topology evidence="1">Multi-pass membrane protein</topology>
    </subcellularLocation>
</comment>
<keyword evidence="2" id="KW-1003">Cell membrane</keyword>
<keyword evidence="4 7" id="KW-1133">Transmembrane helix</keyword>
<protein>
    <submittedName>
        <fullName evidence="9">MFS transporter</fullName>
    </submittedName>
</protein>
<dbReference type="PANTHER" id="PTHR42688">
    <property type="entry name" value="CONSERVED PROTEIN"/>
    <property type="match status" value="1"/>
</dbReference>
<keyword evidence="10" id="KW-1185">Reference proteome</keyword>
<evidence type="ECO:0000313" key="10">
    <source>
        <dbReference type="Proteomes" id="UP001596496"/>
    </source>
</evidence>
<feature type="transmembrane region" description="Helical" evidence="7">
    <location>
        <begin position="208"/>
        <end position="227"/>
    </location>
</feature>
<evidence type="ECO:0000256" key="1">
    <source>
        <dbReference type="ARBA" id="ARBA00004651"/>
    </source>
</evidence>
<dbReference type="InterPro" id="IPR036259">
    <property type="entry name" value="MFS_trans_sf"/>
</dbReference>
<dbReference type="PROSITE" id="PS50850">
    <property type="entry name" value="MFS"/>
    <property type="match status" value="1"/>
</dbReference>
<feature type="transmembrane region" description="Helical" evidence="7">
    <location>
        <begin position="280"/>
        <end position="303"/>
    </location>
</feature>
<dbReference type="SUPFAM" id="SSF103473">
    <property type="entry name" value="MFS general substrate transporter"/>
    <property type="match status" value="1"/>
</dbReference>
<dbReference type="RefSeq" id="WP_380825387.1">
    <property type="nucleotide sequence ID" value="NZ_JBHTCG010000004.1"/>
</dbReference>
<dbReference type="InterPro" id="IPR052425">
    <property type="entry name" value="Uncharacterized_MFS-type"/>
</dbReference>
<evidence type="ECO:0000256" key="4">
    <source>
        <dbReference type="ARBA" id="ARBA00022989"/>
    </source>
</evidence>
<feature type="domain" description="Major facilitator superfamily (MFS) profile" evidence="8">
    <location>
        <begin position="14"/>
        <end position="332"/>
    </location>
</feature>
<evidence type="ECO:0000313" key="9">
    <source>
        <dbReference type="EMBL" id="MFC7382218.1"/>
    </source>
</evidence>
<evidence type="ECO:0000256" key="7">
    <source>
        <dbReference type="SAM" id="Phobius"/>
    </source>
</evidence>
<evidence type="ECO:0000256" key="6">
    <source>
        <dbReference type="SAM" id="MobiDB-lite"/>
    </source>
</evidence>
<dbReference type="PANTHER" id="PTHR42688:SF1">
    <property type="entry name" value="BLR5212 PROTEIN"/>
    <property type="match status" value="1"/>
</dbReference>
<feature type="transmembrane region" description="Helical" evidence="7">
    <location>
        <begin position="105"/>
        <end position="127"/>
    </location>
</feature>
<dbReference type="Gene3D" id="1.20.1250.20">
    <property type="entry name" value="MFS general substrate transporter like domains"/>
    <property type="match status" value="1"/>
</dbReference>
<feature type="region of interest" description="Disordered" evidence="6">
    <location>
        <begin position="307"/>
        <end position="332"/>
    </location>
</feature>
<dbReference type="InterPro" id="IPR011701">
    <property type="entry name" value="MFS"/>
</dbReference>
<dbReference type="Proteomes" id="UP001596496">
    <property type="component" value="Unassembled WGS sequence"/>
</dbReference>
<accession>A0ABW2P013</accession>
<keyword evidence="5 7" id="KW-0472">Membrane</keyword>
<evidence type="ECO:0000256" key="2">
    <source>
        <dbReference type="ARBA" id="ARBA00022475"/>
    </source>
</evidence>
<organism evidence="9 10">
    <name type="scientific">Sphaerisporangium rhizosphaerae</name>
    <dbReference type="NCBI Taxonomy" id="2269375"/>
    <lineage>
        <taxon>Bacteria</taxon>
        <taxon>Bacillati</taxon>
        <taxon>Actinomycetota</taxon>
        <taxon>Actinomycetes</taxon>
        <taxon>Streptosporangiales</taxon>
        <taxon>Streptosporangiaceae</taxon>
        <taxon>Sphaerisporangium</taxon>
    </lineage>
</organism>
<reference evidence="10" key="1">
    <citation type="journal article" date="2019" name="Int. J. Syst. Evol. Microbiol.">
        <title>The Global Catalogue of Microorganisms (GCM) 10K type strain sequencing project: providing services to taxonomists for standard genome sequencing and annotation.</title>
        <authorList>
            <consortium name="The Broad Institute Genomics Platform"/>
            <consortium name="The Broad Institute Genome Sequencing Center for Infectious Disease"/>
            <person name="Wu L."/>
            <person name="Ma J."/>
        </authorList>
    </citation>
    <scope>NUCLEOTIDE SEQUENCE [LARGE SCALE GENOMIC DNA]</scope>
    <source>
        <strain evidence="10">CECT 7649</strain>
    </source>
</reference>
<sequence length="332" mass="35960">MKTTVTQIRSFNQPVQLLLVNQLTINIGFYMLMPYLANYLSGDLGLAVWLVGLILGVRNLSQQGMFLIGGSLADRIGHKRMILTGLALRTVGFAMLGLVDSVPMLIAASALTGLAGAFFNPAARAYLAQESGERKVEAFAAFNVFYQMDILIGPLVGLLLQGLAFRVTCLVAAALFAVLAVAQARALPASGGTRRAAGSTMFGDWRQVVANRGFLLFSLAMIGSYVLNFQIYLGLPIEVRRLTSGELGVTLLFVLSGALAMFGQVHLTQWMRARWNAQQAIVRGLALMGVSFLPLAITTSLQWPPPSIPRRSLTSSRSPPCWRRRACSPSRP</sequence>
<feature type="compositionally biased region" description="Low complexity" evidence="6">
    <location>
        <begin position="309"/>
        <end position="320"/>
    </location>
</feature>
<name>A0ABW2P013_9ACTN</name>
<dbReference type="EMBL" id="JBHTCG010000004">
    <property type="protein sequence ID" value="MFC7382218.1"/>
    <property type="molecule type" value="Genomic_DNA"/>
</dbReference>
<feature type="transmembrane region" description="Helical" evidence="7">
    <location>
        <begin position="15"/>
        <end position="33"/>
    </location>
</feature>